<keyword evidence="2" id="KW-0540">Nuclease</keyword>
<sequence>MSFNIRYSNNHDGINGWKFRKQWIADFVDFQDTDIVGFQEVMDDMYPELQSLMPGYSSIHMPSDTGKPNGEYEAVSIFYKKENLKLLDSGTFWLSETPEKPSKGWDAIYNRICTWGKFQHSNSGKTFYLFNTHLSHVGENARRNASQVILDKIKNIAKGQPVVLCGDFNTKPDSPTYNYITSALIDSRKIAKKVYAPNYTGTPFEWPVKDNNIIDYIFINDKLEVAKFAAYAEQRLHTKISDHLPLLVNLKIK</sequence>
<reference evidence="2 3" key="1">
    <citation type="submission" date="2016-11" db="EMBL/GenBank/DDBJ databases">
        <authorList>
            <person name="Jaros S."/>
            <person name="Januszkiewicz K."/>
            <person name="Wedrychowicz H."/>
        </authorList>
    </citation>
    <scope>NUCLEOTIDE SEQUENCE [LARGE SCALE GENOMIC DNA]</scope>
    <source>
        <strain evidence="2 3">DSM 25479</strain>
    </source>
</reference>
<dbReference type="InterPro" id="IPR005135">
    <property type="entry name" value="Endo/exonuclease/phosphatase"/>
</dbReference>
<feature type="domain" description="Endonuclease/exonuclease/phosphatase" evidence="1">
    <location>
        <begin position="1"/>
        <end position="243"/>
    </location>
</feature>
<keyword evidence="3" id="KW-1185">Reference proteome</keyword>
<dbReference type="Gene3D" id="3.60.10.10">
    <property type="entry name" value="Endonuclease/exonuclease/phosphatase"/>
    <property type="match status" value="1"/>
</dbReference>
<evidence type="ECO:0000259" key="1">
    <source>
        <dbReference type="Pfam" id="PF03372"/>
    </source>
</evidence>
<dbReference type="Pfam" id="PF03372">
    <property type="entry name" value="Exo_endo_phos"/>
    <property type="match status" value="1"/>
</dbReference>
<keyword evidence="2" id="KW-0269">Exonuclease</keyword>
<dbReference type="OrthoDB" id="9793162at2"/>
<dbReference type="PANTHER" id="PTHR12121">
    <property type="entry name" value="CARBON CATABOLITE REPRESSOR PROTEIN 4"/>
    <property type="match status" value="1"/>
</dbReference>
<evidence type="ECO:0000313" key="2">
    <source>
        <dbReference type="EMBL" id="SHI81746.1"/>
    </source>
</evidence>
<keyword evidence="2" id="KW-0255">Endonuclease</keyword>
<dbReference type="Proteomes" id="UP000184335">
    <property type="component" value="Unassembled WGS sequence"/>
</dbReference>
<gene>
    <name evidence="2" type="ORF">SAMN05443429_10519</name>
</gene>
<organism evidence="2 3">
    <name type="scientific">Cruoricaptor ignavus</name>
    <dbReference type="NCBI Taxonomy" id="1118202"/>
    <lineage>
        <taxon>Bacteria</taxon>
        <taxon>Pseudomonadati</taxon>
        <taxon>Bacteroidota</taxon>
        <taxon>Flavobacteriia</taxon>
        <taxon>Flavobacteriales</taxon>
        <taxon>Weeksellaceae</taxon>
        <taxon>Cruoricaptor</taxon>
    </lineage>
</organism>
<protein>
    <submittedName>
        <fullName evidence="2">Metal-dependent hydrolase, endonuclease/exonuclease/phosphatase family</fullName>
    </submittedName>
</protein>
<dbReference type="InterPro" id="IPR050410">
    <property type="entry name" value="CCR4/nocturin_mRNA_transcr"/>
</dbReference>
<dbReference type="PANTHER" id="PTHR12121:SF36">
    <property type="entry name" value="ENDONUCLEASE_EXONUCLEASE_PHOSPHATASE DOMAIN-CONTAINING PROTEIN"/>
    <property type="match status" value="1"/>
</dbReference>
<dbReference type="GO" id="GO:0004519">
    <property type="term" value="F:endonuclease activity"/>
    <property type="evidence" value="ECO:0007669"/>
    <property type="project" value="UniProtKB-KW"/>
</dbReference>
<dbReference type="STRING" id="1118202.SAMN05443429_10519"/>
<dbReference type="GO" id="GO:0000175">
    <property type="term" value="F:3'-5'-RNA exonuclease activity"/>
    <property type="evidence" value="ECO:0007669"/>
    <property type="project" value="TreeGrafter"/>
</dbReference>
<dbReference type="InterPro" id="IPR036691">
    <property type="entry name" value="Endo/exonu/phosph_ase_sf"/>
</dbReference>
<dbReference type="EMBL" id="FQYI01000005">
    <property type="protein sequence ID" value="SHI81746.1"/>
    <property type="molecule type" value="Genomic_DNA"/>
</dbReference>
<dbReference type="SUPFAM" id="SSF56219">
    <property type="entry name" value="DNase I-like"/>
    <property type="match status" value="1"/>
</dbReference>
<evidence type="ECO:0000313" key="3">
    <source>
        <dbReference type="Proteomes" id="UP000184335"/>
    </source>
</evidence>
<keyword evidence="2" id="KW-0378">Hydrolase</keyword>
<dbReference type="AlphaFoldDB" id="A0A1M6E8C0"/>
<name>A0A1M6E8C0_9FLAO</name>
<dbReference type="CDD" id="cd09083">
    <property type="entry name" value="EEP-1"/>
    <property type="match status" value="1"/>
</dbReference>
<proteinExistence type="predicted"/>
<accession>A0A1M6E8C0</accession>
<dbReference type="RefSeq" id="WP_083541179.1">
    <property type="nucleotide sequence ID" value="NZ_FQYI01000005.1"/>
</dbReference>